<keyword evidence="2" id="KW-1185">Reference proteome</keyword>
<reference evidence="1 2" key="1">
    <citation type="submission" date="2020-02" db="EMBL/GenBank/DDBJ databases">
        <authorList>
            <person name="Ma Q."/>
            <person name="Huang Y."/>
            <person name="Song X."/>
            <person name="Pei D."/>
        </authorList>
    </citation>
    <scope>NUCLEOTIDE SEQUENCE [LARGE SCALE GENOMIC DNA]</scope>
    <source>
        <strain evidence="1">Sxm20200214</strain>
        <tissue evidence="1">Leaf</tissue>
    </source>
</reference>
<evidence type="ECO:0000313" key="1">
    <source>
        <dbReference type="EMBL" id="KAG2308077.1"/>
    </source>
</evidence>
<organism evidence="1 2">
    <name type="scientific">Brassica carinata</name>
    <name type="common">Ethiopian mustard</name>
    <name type="synonym">Abyssinian cabbage</name>
    <dbReference type="NCBI Taxonomy" id="52824"/>
    <lineage>
        <taxon>Eukaryota</taxon>
        <taxon>Viridiplantae</taxon>
        <taxon>Streptophyta</taxon>
        <taxon>Embryophyta</taxon>
        <taxon>Tracheophyta</taxon>
        <taxon>Spermatophyta</taxon>
        <taxon>Magnoliopsida</taxon>
        <taxon>eudicotyledons</taxon>
        <taxon>Gunneridae</taxon>
        <taxon>Pentapetalae</taxon>
        <taxon>rosids</taxon>
        <taxon>malvids</taxon>
        <taxon>Brassicales</taxon>
        <taxon>Brassicaceae</taxon>
        <taxon>Brassiceae</taxon>
        <taxon>Brassica</taxon>
    </lineage>
</organism>
<protein>
    <submittedName>
        <fullName evidence="1">Uncharacterized protein</fullName>
    </submittedName>
</protein>
<comment type="caution">
    <text evidence="1">The sequence shown here is derived from an EMBL/GenBank/DDBJ whole genome shotgun (WGS) entry which is preliminary data.</text>
</comment>
<accession>A0A8X8ANT5</accession>
<dbReference type="Proteomes" id="UP000886595">
    <property type="component" value="Unassembled WGS sequence"/>
</dbReference>
<dbReference type="AlphaFoldDB" id="A0A8X8ANT5"/>
<sequence>MCAPLEDLPWLVLLERDRSTGFGYFWSCNKVMVGFKVERRGLLGLVLPYVTRGISNRFIVTPSIGSRQWQLARIHVVSGWSTARVCSLVTPFDEIAHPSANGFELLLIDVVDAFLNPFSCIVLDVKGKVYILVLVPLVLE</sequence>
<gene>
    <name evidence="1" type="ORF">Bca52824_027825</name>
</gene>
<evidence type="ECO:0000313" key="2">
    <source>
        <dbReference type="Proteomes" id="UP000886595"/>
    </source>
</evidence>
<name>A0A8X8ANT5_BRACI</name>
<dbReference type="EMBL" id="JAAMPC010000006">
    <property type="protein sequence ID" value="KAG2308077.1"/>
    <property type="molecule type" value="Genomic_DNA"/>
</dbReference>
<proteinExistence type="predicted"/>